<comment type="caution">
    <text evidence="1">The sequence shown here is derived from an EMBL/GenBank/DDBJ whole genome shotgun (WGS) entry which is preliminary data.</text>
</comment>
<dbReference type="Proteomes" id="UP000744676">
    <property type="component" value="Unassembled WGS sequence"/>
</dbReference>
<evidence type="ECO:0000313" key="2">
    <source>
        <dbReference type="Proteomes" id="UP000744676"/>
    </source>
</evidence>
<keyword evidence="2" id="KW-1185">Reference proteome</keyword>
<dbReference type="EMBL" id="QVQA01000101">
    <property type="protein sequence ID" value="KAF5096076.1"/>
    <property type="molecule type" value="Genomic_DNA"/>
</dbReference>
<sequence length="173" mass="18951">MSITRRATVLRPLYRSFATTVQLRAKGDESTIDFYKLPPSNYVPVDVGPSIKIPILPDSYNLSSRQNVGLATSSPTSEFNEPLVSEVTETGKVSAMADADILATTKAGGPSKEIPTEEHADPVYEATVKLEQLSENDKTTLWSIFGVITAWWLVGSFFDDSNKKEDKKAAAKH</sequence>
<protein>
    <submittedName>
        <fullName evidence="1">Uncharacterized protein</fullName>
    </submittedName>
</protein>
<proteinExistence type="predicted"/>
<gene>
    <name evidence="1" type="ORF">D0Z00_002907</name>
</gene>
<reference evidence="1 2" key="1">
    <citation type="journal article" date="2020" name="Front. Microbiol.">
        <title>Phenotypic and Genetic Characterization of the Cheese Ripening Yeast Geotrichum candidum.</title>
        <authorList>
            <person name="Perkins V."/>
            <person name="Vignola S."/>
            <person name="Lessard M.H."/>
            <person name="Plante P.L."/>
            <person name="Corbeil J."/>
            <person name="Dugat-Bony E."/>
            <person name="Frenette M."/>
            <person name="Labrie S."/>
        </authorList>
    </citation>
    <scope>NUCLEOTIDE SEQUENCE [LARGE SCALE GENOMIC DNA]</scope>
    <source>
        <strain evidence="1 2">LMA-1147</strain>
    </source>
</reference>
<evidence type="ECO:0000313" key="1">
    <source>
        <dbReference type="EMBL" id="KAF5096076.1"/>
    </source>
</evidence>
<organism evidence="1 2">
    <name type="scientific">Geotrichum galactomycetum</name>
    <dbReference type="NCBI Taxonomy" id="27317"/>
    <lineage>
        <taxon>Eukaryota</taxon>
        <taxon>Fungi</taxon>
        <taxon>Dikarya</taxon>
        <taxon>Ascomycota</taxon>
        <taxon>Saccharomycotina</taxon>
        <taxon>Dipodascomycetes</taxon>
        <taxon>Dipodascales</taxon>
        <taxon>Dipodascaceae</taxon>
        <taxon>Geotrichum</taxon>
    </lineage>
</organism>
<accession>A0ACB6V2X5</accession>
<name>A0ACB6V2X5_9ASCO</name>